<keyword evidence="1" id="KW-1133">Transmembrane helix</keyword>
<evidence type="ECO:0000256" key="1">
    <source>
        <dbReference type="SAM" id="Phobius"/>
    </source>
</evidence>
<dbReference type="AlphaFoldDB" id="A0A1I5CA13"/>
<gene>
    <name evidence="2" type="ORF">SAMN05660359_00189</name>
</gene>
<dbReference type="Proteomes" id="UP000183642">
    <property type="component" value="Unassembled WGS sequence"/>
</dbReference>
<keyword evidence="1" id="KW-0812">Transmembrane</keyword>
<proteinExistence type="predicted"/>
<evidence type="ECO:0000313" key="2">
    <source>
        <dbReference type="EMBL" id="SFN83839.1"/>
    </source>
</evidence>
<protein>
    <submittedName>
        <fullName evidence="2">Uncharacterized protein</fullName>
    </submittedName>
</protein>
<reference evidence="3" key="1">
    <citation type="submission" date="2016-10" db="EMBL/GenBank/DDBJ databases">
        <authorList>
            <person name="Varghese N."/>
            <person name="Submissions S."/>
        </authorList>
    </citation>
    <scope>NUCLEOTIDE SEQUENCE [LARGE SCALE GENOMIC DNA]</scope>
    <source>
        <strain evidence="3">DSM 43161</strain>
    </source>
</reference>
<feature type="transmembrane region" description="Helical" evidence="1">
    <location>
        <begin position="148"/>
        <end position="178"/>
    </location>
</feature>
<accession>A0A1I5CA13</accession>
<dbReference type="EMBL" id="FOWE01000001">
    <property type="protein sequence ID" value="SFN83839.1"/>
    <property type="molecule type" value="Genomic_DNA"/>
</dbReference>
<keyword evidence="1" id="KW-0472">Membrane</keyword>
<sequence length="189" mass="18867">MSAGAVAGSVVRQALALLRRHAGRVYALSLAVTLVNTVPDVLRQLLVYRDPSVGHALLVDVVGFTTGLLAQLWLTGALTGLPGDGRVRPRGALGRGAATAVRAVRTSPAAVLAGVVLGGAVSALVTLPPSVAALGVDGVLGPLDAPPAAAFTVATVSDVVASWLTLPFLALVLVVTAGSTRQFAGKGRG</sequence>
<name>A0A1I5CA13_9ACTN</name>
<evidence type="ECO:0000313" key="3">
    <source>
        <dbReference type="Proteomes" id="UP000183642"/>
    </source>
</evidence>
<dbReference type="RefSeq" id="WP_075011651.1">
    <property type="nucleotide sequence ID" value="NZ_FOWE01000001.1"/>
</dbReference>
<keyword evidence="3" id="KW-1185">Reference proteome</keyword>
<feature type="transmembrane region" description="Helical" evidence="1">
    <location>
        <begin position="109"/>
        <end position="128"/>
    </location>
</feature>
<organism evidence="2 3">
    <name type="scientific">Geodermatophilus obscurus</name>
    <dbReference type="NCBI Taxonomy" id="1861"/>
    <lineage>
        <taxon>Bacteria</taxon>
        <taxon>Bacillati</taxon>
        <taxon>Actinomycetota</taxon>
        <taxon>Actinomycetes</taxon>
        <taxon>Geodermatophilales</taxon>
        <taxon>Geodermatophilaceae</taxon>
        <taxon>Geodermatophilus</taxon>
    </lineage>
</organism>